<dbReference type="RefSeq" id="WP_306737272.1">
    <property type="nucleotide sequence ID" value="NZ_JANHAX010000007.1"/>
</dbReference>
<evidence type="ECO:0000313" key="3">
    <source>
        <dbReference type="Proteomes" id="UP001226762"/>
    </source>
</evidence>
<organism evidence="2 3">
    <name type="scientific">Marimonas arenosa</name>
    <dbReference type="NCBI Taxonomy" id="1795305"/>
    <lineage>
        <taxon>Bacteria</taxon>
        <taxon>Pseudomonadati</taxon>
        <taxon>Pseudomonadota</taxon>
        <taxon>Alphaproteobacteria</taxon>
        <taxon>Rhodobacterales</taxon>
        <taxon>Paracoccaceae</taxon>
        <taxon>Marimonas</taxon>
    </lineage>
</organism>
<keyword evidence="3" id="KW-1185">Reference proteome</keyword>
<proteinExistence type="predicted"/>
<evidence type="ECO:0000313" key="2">
    <source>
        <dbReference type="EMBL" id="MDQ2091965.1"/>
    </source>
</evidence>
<name>A0AAE3WGG5_9RHOB</name>
<feature type="region of interest" description="Disordered" evidence="1">
    <location>
        <begin position="473"/>
        <end position="541"/>
    </location>
</feature>
<feature type="compositionally biased region" description="Basic and acidic residues" evidence="1">
    <location>
        <begin position="515"/>
        <end position="524"/>
    </location>
</feature>
<reference evidence="2" key="1">
    <citation type="submission" date="2022-07" db="EMBL/GenBank/DDBJ databases">
        <authorList>
            <person name="Otstavnykh N."/>
            <person name="Isaeva M."/>
            <person name="Bystritskaya E."/>
        </authorList>
    </citation>
    <scope>NUCLEOTIDE SEQUENCE</scope>
    <source>
        <strain evidence="2">KCTC 52189</strain>
    </source>
</reference>
<dbReference type="EMBL" id="JANHAX010000007">
    <property type="protein sequence ID" value="MDQ2091965.1"/>
    <property type="molecule type" value="Genomic_DNA"/>
</dbReference>
<feature type="region of interest" description="Disordered" evidence="1">
    <location>
        <begin position="416"/>
        <end position="440"/>
    </location>
</feature>
<feature type="compositionally biased region" description="Gly residues" evidence="1">
    <location>
        <begin position="526"/>
        <end position="541"/>
    </location>
</feature>
<protein>
    <submittedName>
        <fullName evidence="2">Uncharacterized protein</fullName>
    </submittedName>
</protein>
<gene>
    <name evidence="2" type="ORF">NO357_18850</name>
</gene>
<evidence type="ECO:0000256" key="1">
    <source>
        <dbReference type="SAM" id="MobiDB-lite"/>
    </source>
</evidence>
<dbReference type="Proteomes" id="UP001226762">
    <property type="component" value="Unassembled WGS sequence"/>
</dbReference>
<accession>A0AAE3WGG5</accession>
<comment type="caution">
    <text evidence="2">The sequence shown here is derived from an EMBL/GenBank/DDBJ whole genome shotgun (WGS) entry which is preliminary data.</text>
</comment>
<sequence length="551" mass="57268">MNSYAIGFVAVLGVVGLGVDYHQQSTKAGLSLGQMGPGDYVATISARIDGAKAEKMAKLAESNRKKAWKEGGKPFLPDAPAGWVRRGFDEGDNTAILPARRMKKMGTHGDANYLAAAKMLTGPDGGGSKAGAGIANLMGQRSAADIREEVATRSWVYERGDESVFVEIKTHKAPGLNSLVGNVAATIDASFGGLEGSDRGFAVIGGVGFTEALNSDGQHPNHYRILNGRIGFGQELRIRVHANASTASTREILEAIDYDGLNALLRTPMASVGNGMTPPPGTEQEKLAEAMLSLRQEFETLLAQEAQYRVQNINGGALMINTLAQGYGAGVDGVTDLTGGKAVNMETLIRAGYRQAMRDLMEGRDGYAALGEVGQSFGVAVAQNQAQLPDAEEDSPMPEMPKMSAALAAELGVLESVDSPGDGASQGAGSNAPGSLEGRKADAKKVAKALGMNGSQADATIASMSSIARMVEQDNAGPQPRSNEPAVQKNEESGGFMSGLRGLFGGGEKSGTVRQSREKVEIRRLGSGGGTRLGSGGGCGAGKFCEAKDQK</sequence>
<dbReference type="AlphaFoldDB" id="A0AAE3WGG5"/>
<reference evidence="2" key="2">
    <citation type="submission" date="2023-02" db="EMBL/GenBank/DDBJ databases">
        <title>'Rhodoalgimonas zhirmunskyi' gen. nov., isolated from a red alga.</title>
        <authorList>
            <person name="Nedashkovskaya O.I."/>
            <person name="Otstavnykh N.Y."/>
            <person name="Bystritskaya E.P."/>
            <person name="Balabanova L.A."/>
            <person name="Isaeva M.P."/>
        </authorList>
    </citation>
    <scope>NUCLEOTIDE SEQUENCE</scope>
    <source>
        <strain evidence="2">KCTC 52189</strain>
    </source>
</reference>